<dbReference type="OrthoDB" id="2431294at2759"/>
<gene>
    <name evidence="1" type="ORF">CPELLU_LOCUS18183</name>
</gene>
<feature type="non-terminal residue" evidence="1">
    <location>
        <position position="1"/>
    </location>
</feature>
<evidence type="ECO:0000313" key="2">
    <source>
        <dbReference type="Proteomes" id="UP000789759"/>
    </source>
</evidence>
<proteinExistence type="predicted"/>
<accession>A0A9N9K0G8</accession>
<organism evidence="1 2">
    <name type="scientific">Cetraspora pellucida</name>
    <dbReference type="NCBI Taxonomy" id="1433469"/>
    <lineage>
        <taxon>Eukaryota</taxon>
        <taxon>Fungi</taxon>
        <taxon>Fungi incertae sedis</taxon>
        <taxon>Mucoromycota</taxon>
        <taxon>Glomeromycotina</taxon>
        <taxon>Glomeromycetes</taxon>
        <taxon>Diversisporales</taxon>
        <taxon>Gigasporaceae</taxon>
        <taxon>Cetraspora</taxon>
    </lineage>
</organism>
<protein>
    <submittedName>
        <fullName evidence="1">19936_t:CDS:1</fullName>
    </submittedName>
</protein>
<reference evidence="1" key="1">
    <citation type="submission" date="2021-06" db="EMBL/GenBank/DDBJ databases">
        <authorList>
            <person name="Kallberg Y."/>
            <person name="Tangrot J."/>
            <person name="Rosling A."/>
        </authorList>
    </citation>
    <scope>NUCLEOTIDE SEQUENCE</scope>
    <source>
        <strain evidence="1">FL966</strain>
    </source>
</reference>
<sequence>FGICEDAISVQKTYLIKESENVEKGADTVISLIHHYFAHH</sequence>
<evidence type="ECO:0000313" key="1">
    <source>
        <dbReference type="EMBL" id="CAG8806202.1"/>
    </source>
</evidence>
<feature type="non-terminal residue" evidence="1">
    <location>
        <position position="40"/>
    </location>
</feature>
<keyword evidence="2" id="KW-1185">Reference proteome</keyword>
<name>A0A9N9K0G8_9GLOM</name>
<dbReference type="AlphaFoldDB" id="A0A9N9K0G8"/>
<dbReference type="Proteomes" id="UP000789759">
    <property type="component" value="Unassembled WGS sequence"/>
</dbReference>
<comment type="caution">
    <text evidence="1">The sequence shown here is derived from an EMBL/GenBank/DDBJ whole genome shotgun (WGS) entry which is preliminary data.</text>
</comment>
<dbReference type="EMBL" id="CAJVQA010034749">
    <property type="protein sequence ID" value="CAG8806202.1"/>
    <property type="molecule type" value="Genomic_DNA"/>
</dbReference>